<organism evidence="4 5">
    <name type="scientific">Sphenostylis stenocarpa</name>
    <dbReference type="NCBI Taxonomy" id="92480"/>
    <lineage>
        <taxon>Eukaryota</taxon>
        <taxon>Viridiplantae</taxon>
        <taxon>Streptophyta</taxon>
        <taxon>Embryophyta</taxon>
        <taxon>Tracheophyta</taxon>
        <taxon>Spermatophyta</taxon>
        <taxon>Magnoliopsida</taxon>
        <taxon>eudicotyledons</taxon>
        <taxon>Gunneridae</taxon>
        <taxon>Pentapetalae</taxon>
        <taxon>rosids</taxon>
        <taxon>fabids</taxon>
        <taxon>Fabales</taxon>
        <taxon>Fabaceae</taxon>
        <taxon>Papilionoideae</taxon>
        <taxon>50 kb inversion clade</taxon>
        <taxon>NPAAA clade</taxon>
        <taxon>indigoferoid/millettioid clade</taxon>
        <taxon>Phaseoleae</taxon>
        <taxon>Sphenostylis</taxon>
    </lineage>
</organism>
<dbReference type="Pfam" id="PF00439">
    <property type="entry name" value="Bromodomain"/>
    <property type="match status" value="1"/>
</dbReference>
<protein>
    <recommendedName>
        <fullName evidence="3">Bromo domain-containing protein</fullName>
    </recommendedName>
</protein>
<dbReference type="InterPro" id="IPR036427">
    <property type="entry name" value="Bromodomain-like_sf"/>
</dbReference>
<dbReference type="InterPro" id="IPR051831">
    <property type="entry name" value="Bromodomain_contain_prot"/>
</dbReference>
<gene>
    <name evidence="4" type="ORF">AYBTSS11_LOCUS14028</name>
</gene>
<evidence type="ECO:0000259" key="3">
    <source>
        <dbReference type="PROSITE" id="PS50014"/>
    </source>
</evidence>
<accession>A0AA86VJA5</accession>
<dbReference type="InterPro" id="IPR001487">
    <property type="entry name" value="Bromodomain"/>
</dbReference>
<dbReference type="SMART" id="SM00297">
    <property type="entry name" value="BROMO"/>
    <property type="match status" value="1"/>
</dbReference>
<keyword evidence="1 2" id="KW-0103">Bromodomain</keyword>
<dbReference type="Proteomes" id="UP001189624">
    <property type="component" value="Chromosome 4"/>
</dbReference>
<dbReference type="PANTHER" id="PTHR22881">
    <property type="entry name" value="BROMODOMAIN CONTAINING PROTEIN"/>
    <property type="match status" value="1"/>
</dbReference>
<name>A0AA86VJA5_9FABA</name>
<dbReference type="SUPFAM" id="SSF47370">
    <property type="entry name" value="Bromodomain"/>
    <property type="match status" value="1"/>
</dbReference>
<reference evidence="4" key="1">
    <citation type="submission" date="2023-10" db="EMBL/GenBank/DDBJ databases">
        <authorList>
            <person name="Domelevo Entfellner J.-B."/>
        </authorList>
    </citation>
    <scope>NUCLEOTIDE SEQUENCE</scope>
</reference>
<dbReference type="Gramene" id="rna-AYBTSS11_LOCUS14028">
    <property type="protein sequence ID" value="CAJ1950016.1"/>
    <property type="gene ID" value="gene-AYBTSS11_LOCUS14028"/>
</dbReference>
<dbReference type="EMBL" id="OY731401">
    <property type="protein sequence ID" value="CAJ1950016.1"/>
    <property type="molecule type" value="Genomic_DNA"/>
</dbReference>
<proteinExistence type="predicted"/>
<dbReference type="AlphaFoldDB" id="A0AA86VJA5"/>
<dbReference type="CDD" id="cd04369">
    <property type="entry name" value="Bromodomain"/>
    <property type="match status" value="1"/>
</dbReference>
<dbReference type="PANTHER" id="PTHR22881:SF26">
    <property type="entry name" value="BROMODOMAIN CONTAINING PROTEIN, EXPRESSED"/>
    <property type="match status" value="1"/>
</dbReference>
<sequence>MIDDASDKPSKLSSASFLPEKRILQLVLDILQRKDTYEIFSEPVDPNEVEDYYAIIKDPMDFGTMRAKLHERMYKTLEQFEHDVFLIFDNAMRFNSSGTIYFRQARVINELAKKVFDLLKNDPKKFEIEFSEPRKKIGRRNQGDFRYSTNLKSSEIIITVPSNQYLDTKDVEINVGEDDIGYKDSLMLFVKDLGPIAQKIAKRKYYGCEILPLQFPNHHPHDIRGLNGRKVIKGTLNDEEEKDCNPLMP</sequence>
<evidence type="ECO:0000256" key="2">
    <source>
        <dbReference type="PROSITE-ProRule" id="PRU00035"/>
    </source>
</evidence>
<dbReference type="Gene3D" id="1.20.920.10">
    <property type="entry name" value="Bromodomain-like"/>
    <property type="match status" value="1"/>
</dbReference>
<evidence type="ECO:0000313" key="5">
    <source>
        <dbReference type="Proteomes" id="UP001189624"/>
    </source>
</evidence>
<evidence type="ECO:0000313" key="4">
    <source>
        <dbReference type="EMBL" id="CAJ1950016.1"/>
    </source>
</evidence>
<keyword evidence="5" id="KW-1185">Reference proteome</keyword>
<feature type="domain" description="Bromo" evidence="3">
    <location>
        <begin position="32"/>
        <end position="102"/>
    </location>
</feature>
<dbReference type="PRINTS" id="PR00503">
    <property type="entry name" value="BROMODOMAIN"/>
</dbReference>
<evidence type="ECO:0000256" key="1">
    <source>
        <dbReference type="ARBA" id="ARBA00023117"/>
    </source>
</evidence>
<dbReference type="PROSITE" id="PS50014">
    <property type="entry name" value="BROMODOMAIN_2"/>
    <property type="match status" value="1"/>
</dbReference>